<feature type="compositionally biased region" description="Acidic residues" evidence="1">
    <location>
        <begin position="315"/>
        <end position="334"/>
    </location>
</feature>
<dbReference type="Proteomes" id="UP000179807">
    <property type="component" value="Unassembled WGS sequence"/>
</dbReference>
<feature type="compositionally biased region" description="Acidic residues" evidence="1">
    <location>
        <begin position="213"/>
        <end position="224"/>
    </location>
</feature>
<sequence length="334" mass="37942">MSKAVKAETSDSFAVQYYSDNPVDTRTPQEKLDEVESKLGESNVDNDEKFSLLVQKRSLCQMIYGENSPESIRAATELGAFYNSLEKPESALRNLNKAHQSAKQVQLEEEDGFLLALELADASLNSKQGSKQERHKQIVLADNTLTPYAEHEGATPQIVFRKDLCFARIRAYRQKFEEAVNYYEKALSEYSASKENNEKKDDDEKKDDNEKKDDEEEEKEEDIIEPNLYVEAAQIAEKAESEKSEEWFKKAYDLYTQRGFEAEAKRIENKIPSEEGNEEEEEQGQGNGEEEEGQADQNDDTDSSEKKDDVKAEEEKAEEPAANEEEAPAAEEGN</sequence>
<proteinExistence type="predicted"/>
<feature type="region of interest" description="Disordered" evidence="1">
    <location>
        <begin position="18"/>
        <end position="40"/>
    </location>
</feature>
<organism evidence="2 3">
    <name type="scientific">Tritrichomonas foetus</name>
    <dbReference type="NCBI Taxonomy" id="1144522"/>
    <lineage>
        <taxon>Eukaryota</taxon>
        <taxon>Metamonada</taxon>
        <taxon>Parabasalia</taxon>
        <taxon>Tritrichomonadida</taxon>
        <taxon>Tritrichomonadidae</taxon>
        <taxon>Tritrichomonas</taxon>
    </lineage>
</organism>
<evidence type="ECO:0008006" key="4">
    <source>
        <dbReference type="Google" id="ProtNLM"/>
    </source>
</evidence>
<feature type="compositionally biased region" description="Basic and acidic residues" evidence="1">
    <location>
        <begin position="303"/>
        <end position="314"/>
    </location>
</feature>
<evidence type="ECO:0000256" key="1">
    <source>
        <dbReference type="SAM" id="MobiDB-lite"/>
    </source>
</evidence>
<feature type="compositionally biased region" description="Basic and acidic residues" evidence="1">
    <location>
        <begin position="195"/>
        <end position="212"/>
    </location>
</feature>
<name>A0A1J4J817_9EUKA</name>
<protein>
    <recommendedName>
        <fullName evidence="4">TPR Domain containing protein</fullName>
    </recommendedName>
</protein>
<feature type="region of interest" description="Disordered" evidence="1">
    <location>
        <begin position="192"/>
        <end position="246"/>
    </location>
</feature>
<keyword evidence="3" id="KW-1185">Reference proteome</keyword>
<evidence type="ECO:0000313" key="2">
    <source>
        <dbReference type="EMBL" id="OHS93819.1"/>
    </source>
</evidence>
<feature type="compositionally biased region" description="Acidic residues" evidence="1">
    <location>
        <begin position="275"/>
        <end position="302"/>
    </location>
</feature>
<dbReference type="VEuPathDB" id="TrichDB:TRFO_02339"/>
<gene>
    <name evidence="2" type="ORF">TRFO_02339</name>
</gene>
<feature type="compositionally biased region" description="Basic and acidic residues" evidence="1">
    <location>
        <begin position="27"/>
        <end position="39"/>
    </location>
</feature>
<evidence type="ECO:0000313" key="3">
    <source>
        <dbReference type="Proteomes" id="UP000179807"/>
    </source>
</evidence>
<dbReference type="RefSeq" id="XP_068346956.1">
    <property type="nucleotide sequence ID" value="XM_068490621.1"/>
</dbReference>
<accession>A0A1J4J817</accession>
<dbReference type="AlphaFoldDB" id="A0A1J4J817"/>
<dbReference type="OrthoDB" id="10559016at2759"/>
<reference evidence="2" key="1">
    <citation type="submission" date="2016-10" db="EMBL/GenBank/DDBJ databases">
        <authorList>
            <person name="Benchimol M."/>
            <person name="Almeida L.G."/>
            <person name="Vasconcelos A.T."/>
            <person name="Perreira-Neves A."/>
            <person name="Rosa I.A."/>
            <person name="Tasca T."/>
            <person name="Bogo M.R."/>
            <person name="de Souza W."/>
        </authorList>
    </citation>
    <scope>NUCLEOTIDE SEQUENCE [LARGE SCALE GENOMIC DNA]</scope>
    <source>
        <strain evidence="2">K</strain>
    </source>
</reference>
<dbReference type="EMBL" id="MLAK01001370">
    <property type="protein sequence ID" value="OHS93819.1"/>
    <property type="molecule type" value="Genomic_DNA"/>
</dbReference>
<feature type="compositionally biased region" description="Basic and acidic residues" evidence="1">
    <location>
        <begin position="237"/>
        <end position="246"/>
    </location>
</feature>
<comment type="caution">
    <text evidence="2">The sequence shown here is derived from an EMBL/GenBank/DDBJ whole genome shotgun (WGS) entry which is preliminary data.</text>
</comment>
<dbReference type="GeneID" id="94825325"/>
<feature type="region of interest" description="Disordered" evidence="1">
    <location>
        <begin position="265"/>
        <end position="334"/>
    </location>
</feature>